<name>A0ABW7LEN5_9BURK</name>
<comment type="caution">
    <text evidence="5">The sequence shown here is derived from an EMBL/GenBank/DDBJ whole genome shotgun (WGS) entry which is preliminary data.</text>
</comment>
<dbReference type="RefSeq" id="WP_395132287.1">
    <property type="nucleotide sequence ID" value="NZ_JBIMPM010000263.1"/>
</dbReference>
<dbReference type="InterPro" id="IPR018062">
    <property type="entry name" value="HTH_AraC-typ_CS"/>
</dbReference>
<evidence type="ECO:0000259" key="4">
    <source>
        <dbReference type="PROSITE" id="PS01124"/>
    </source>
</evidence>
<keyword evidence="6" id="KW-1185">Reference proteome</keyword>
<dbReference type="PROSITE" id="PS00041">
    <property type="entry name" value="HTH_ARAC_FAMILY_1"/>
    <property type="match status" value="1"/>
</dbReference>
<dbReference type="Gene3D" id="1.10.10.60">
    <property type="entry name" value="Homeodomain-like"/>
    <property type="match status" value="1"/>
</dbReference>
<dbReference type="InterPro" id="IPR018060">
    <property type="entry name" value="HTH_AraC"/>
</dbReference>
<dbReference type="SUPFAM" id="SSF46689">
    <property type="entry name" value="Homeodomain-like"/>
    <property type="match status" value="1"/>
</dbReference>
<evidence type="ECO:0000256" key="2">
    <source>
        <dbReference type="ARBA" id="ARBA00023125"/>
    </source>
</evidence>
<keyword evidence="1" id="KW-0805">Transcription regulation</keyword>
<feature type="non-terminal residue" evidence="5">
    <location>
        <position position="1"/>
    </location>
</feature>
<evidence type="ECO:0000256" key="3">
    <source>
        <dbReference type="ARBA" id="ARBA00023163"/>
    </source>
</evidence>
<organism evidence="5 6">
    <name type="scientific">Burkholderia semiarida</name>
    <dbReference type="NCBI Taxonomy" id="2843303"/>
    <lineage>
        <taxon>Bacteria</taxon>
        <taxon>Pseudomonadati</taxon>
        <taxon>Pseudomonadota</taxon>
        <taxon>Betaproteobacteria</taxon>
        <taxon>Burkholderiales</taxon>
        <taxon>Burkholderiaceae</taxon>
        <taxon>Burkholderia</taxon>
        <taxon>Burkholderia cepacia complex</taxon>
    </lineage>
</organism>
<evidence type="ECO:0000313" key="6">
    <source>
        <dbReference type="Proteomes" id="UP001609186"/>
    </source>
</evidence>
<keyword evidence="2" id="KW-0238">DNA-binding</keyword>
<dbReference type="InterPro" id="IPR009057">
    <property type="entry name" value="Homeodomain-like_sf"/>
</dbReference>
<keyword evidence="3" id="KW-0804">Transcription</keyword>
<proteinExistence type="predicted"/>
<gene>
    <name evidence="5" type="ORF">ACGTRS_34120</name>
</gene>
<protein>
    <submittedName>
        <fullName evidence="5">Helix-turn-helix domain-containing protein</fullName>
    </submittedName>
</protein>
<dbReference type="EMBL" id="JBIMPM010000263">
    <property type="protein sequence ID" value="MFH5256273.1"/>
    <property type="molecule type" value="Genomic_DNA"/>
</dbReference>
<reference evidence="5 6" key="1">
    <citation type="submission" date="2024-10" db="EMBL/GenBank/DDBJ databases">
        <title>Burkholderia semiarida in Mexico.</title>
        <authorList>
            <person name="Estrada P."/>
        </authorList>
    </citation>
    <scope>NUCLEOTIDE SEQUENCE [LARGE SCALE GENOMIC DNA]</scope>
    <source>
        <strain evidence="5 6">CLM7-1</strain>
    </source>
</reference>
<dbReference type="Pfam" id="PF12833">
    <property type="entry name" value="HTH_18"/>
    <property type="match status" value="1"/>
</dbReference>
<dbReference type="PANTHER" id="PTHR46796">
    <property type="entry name" value="HTH-TYPE TRANSCRIPTIONAL ACTIVATOR RHAS-RELATED"/>
    <property type="match status" value="1"/>
</dbReference>
<sequence>RHYRAETGRTPARAVEQIRIETAQRLLGDTSWPLKRIAERCGFGSEETLRRGFVRVLGVTPQAYRERFAG</sequence>
<dbReference type="Proteomes" id="UP001609186">
    <property type="component" value="Unassembled WGS sequence"/>
</dbReference>
<accession>A0ABW7LEN5</accession>
<evidence type="ECO:0000313" key="5">
    <source>
        <dbReference type="EMBL" id="MFH5256273.1"/>
    </source>
</evidence>
<dbReference type="InterPro" id="IPR050204">
    <property type="entry name" value="AraC_XylS_family_regulators"/>
</dbReference>
<dbReference type="PROSITE" id="PS01124">
    <property type="entry name" value="HTH_ARAC_FAMILY_2"/>
    <property type="match status" value="1"/>
</dbReference>
<evidence type="ECO:0000256" key="1">
    <source>
        <dbReference type="ARBA" id="ARBA00023015"/>
    </source>
</evidence>
<feature type="domain" description="HTH araC/xylS-type" evidence="4">
    <location>
        <begin position="1"/>
        <end position="67"/>
    </location>
</feature>
<dbReference type="SMART" id="SM00342">
    <property type="entry name" value="HTH_ARAC"/>
    <property type="match status" value="1"/>
</dbReference>